<accession>A0ABT8LFD6</accession>
<feature type="coiled-coil region" evidence="2">
    <location>
        <begin position="403"/>
        <end position="466"/>
    </location>
</feature>
<feature type="domain" description="Bacillithiol biosynthesis BshC N-terminal Rossmann-like" evidence="3">
    <location>
        <begin position="1"/>
        <end position="361"/>
    </location>
</feature>
<evidence type="ECO:0000259" key="3">
    <source>
        <dbReference type="Pfam" id="PF10079"/>
    </source>
</evidence>
<dbReference type="InterPro" id="IPR055398">
    <property type="entry name" value="Rossmann-like_BshC"/>
</dbReference>
<dbReference type="NCBIfam" id="TIGR03998">
    <property type="entry name" value="thiol_BshC"/>
    <property type="match status" value="1"/>
</dbReference>
<evidence type="ECO:0000313" key="5">
    <source>
        <dbReference type="EMBL" id="MDN5216499.1"/>
    </source>
</evidence>
<proteinExistence type="inferred from homology"/>
<dbReference type="InterPro" id="IPR055399">
    <property type="entry name" value="CC_BshC"/>
</dbReference>
<keyword evidence="6" id="KW-1185">Reference proteome</keyword>
<gene>
    <name evidence="2 5" type="primary">bshC</name>
    <name evidence="5" type="ORF">QQ020_30805</name>
</gene>
<dbReference type="Pfam" id="PF10079">
    <property type="entry name" value="Rossmann-like_BshC"/>
    <property type="match status" value="1"/>
</dbReference>
<evidence type="ECO:0000256" key="2">
    <source>
        <dbReference type="HAMAP-Rule" id="MF_01867"/>
    </source>
</evidence>
<dbReference type="Proteomes" id="UP001172083">
    <property type="component" value="Unassembled WGS sequence"/>
</dbReference>
<organism evidence="5 6">
    <name type="scientific">Agaribacillus aureus</name>
    <dbReference type="NCBI Taxonomy" id="3051825"/>
    <lineage>
        <taxon>Bacteria</taxon>
        <taxon>Pseudomonadati</taxon>
        <taxon>Bacteroidota</taxon>
        <taxon>Cytophagia</taxon>
        <taxon>Cytophagales</taxon>
        <taxon>Splendidivirgaceae</taxon>
        <taxon>Agaribacillus</taxon>
    </lineage>
</organism>
<dbReference type="InterPro" id="IPR011199">
    <property type="entry name" value="Bacillithiol_biosynth_BshC"/>
</dbReference>
<dbReference type="EMBL" id="JAUJEB010000009">
    <property type="protein sequence ID" value="MDN5216499.1"/>
    <property type="molecule type" value="Genomic_DNA"/>
</dbReference>
<dbReference type="PIRSF" id="PIRSF012535">
    <property type="entry name" value="UCP012535"/>
    <property type="match status" value="1"/>
</dbReference>
<evidence type="ECO:0000313" key="6">
    <source>
        <dbReference type="Proteomes" id="UP001172083"/>
    </source>
</evidence>
<evidence type="ECO:0000259" key="4">
    <source>
        <dbReference type="Pfam" id="PF24850"/>
    </source>
</evidence>
<dbReference type="EC" id="6.-.-.-" evidence="2"/>
<reference evidence="5" key="1">
    <citation type="submission" date="2023-06" db="EMBL/GenBank/DDBJ databases">
        <title>Genomic of Agaribacillus aureum.</title>
        <authorList>
            <person name="Wang G."/>
        </authorList>
    </citation>
    <scope>NUCLEOTIDE SEQUENCE</scope>
    <source>
        <strain evidence="5">BMA12</strain>
    </source>
</reference>
<keyword evidence="1 2" id="KW-0436">Ligase</keyword>
<protein>
    <recommendedName>
        <fullName evidence="2">Putative cysteine ligase BshC</fullName>
        <ecNumber evidence="2">6.-.-.-</ecNumber>
    </recommendedName>
</protein>
<dbReference type="RefSeq" id="WP_346761836.1">
    <property type="nucleotide sequence ID" value="NZ_JAUJEB010000009.1"/>
</dbReference>
<sequence>MKVEKMNLGETGNFSPLFLDYLQEKDALKSFYDLFPVPENFEKQIKAKDFSKDKRRVLTAVLREQYEGLEADNKVLDNISLLDDEKTFTITTGHQLNIFTGPLYFIYKIATVINTCKKLAETFPQFNFVPVYWMASEDHDFEEINHFRLFGKKYEWTTDQSGAVGRFNPGELGELLASLPEKVALFERAYLEHKTLANATRCYVNELFGAGGLVVIDADHKKLKAEFSELLLDDMKNQSAEAIVGSNSSQIEKLGYKSQVFCRPVNCFYLQDNVRERIILQDDRYLINNTDLSFSREEMFDLLKTNPEKFSPNVILRPLYQESILPNLAYIGGPAEVAYWLQLHDLFKHYKLSFPILMPRNFALVVNRGNIKKIRKSGMQVKDLFKDEKSLKDQFIAKNAEFKLSLEQEKEILSQVIQSIKNQALAVDKSLEGFTGAEGKKMLKIAEGIEKRLKKAEETKHDESLQSLVKTKERLFPEGKLQERTDNFLNFYLNNPGFIQETLNAFDPFDFRFHILIEDE</sequence>
<evidence type="ECO:0000256" key="1">
    <source>
        <dbReference type="ARBA" id="ARBA00022598"/>
    </source>
</evidence>
<comment type="similarity">
    <text evidence="2">Belongs to the BshC family.</text>
</comment>
<keyword evidence="2" id="KW-0175">Coiled coil</keyword>
<dbReference type="Pfam" id="PF24850">
    <property type="entry name" value="CC_BshC"/>
    <property type="match status" value="1"/>
</dbReference>
<feature type="domain" description="Bacillithiol biosynthesis BshC C-terminal coiled-coil" evidence="4">
    <location>
        <begin position="363"/>
        <end position="516"/>
    </location>
</feature>
<comment type="caution">
    <text evidence="5">The sequence shown here is derived from an EMBL/GenBank/DDBJ whole genome shotgun (WGS) entry which is preliminary data.</text>
</comment>
<dbReference type="HAMAP" id="MF_01867">
    <property type="entry name" value="BshC"/>
    <property type="match status" value="1"/>
</dbReference>
<name>A0ABT8LFD6_9BACT</name>